<protein>
    <submittedName>
        <fullName evidence="1">Uncharacterized protein</fullName>
    </submittedName>
</protein>
<organism evidence="1 2">
    <name type="scientific">candidate division WWE3 bacterium RIFCSPLOWO2_01_FULL_41_18</name>
    <dbReference type="NCBI Taxonomy" id="1802625"/>
    <lineage>
        <taxon>Bacteria</taxon>
        <taxon>Katanobacteria</taxon>
    </lineage>
</organism>
<accession>A0A1F4VDH8</accession>
<dbReference type="AlphaFoldDB" id="A0A1F4VDH8"/>
<dbReference type="EMBL" id="MEVI01000003">
    <property type="protein sequence ID" value="OGC55225.1"/>
    <property type="molecule type" value="Genomic_DNA"/>
</dbReference>
<sequence length="142" mass="16006">MLTFTNAQEKLTKLKRRGKMLTLLIFNFPNQIRIQGEVVETLFKALAGLCQISERDIRPHILNTACCLLEPNGRLAQPYRHGVHVLVEWQEKRDDLTVIAGIAFAIQAFLDAHGFGDYSDILFLGTQAHFHHGELVLATPQA</sequence>
<comment type="caution">
    <text evidence="1">The sequence shown here is derived from an EMBL/GenBank/DDBJ whole genome shotgun (WGS) entry which is preliminary data.</text>
</comment>
<dbReference type="Proteomes" id="UP000176504">
    <property type="component" value="Unassembled WGS sequence"/>
</dbReference>
<evidence type="ECO:0000313" key="2">
    <source>
        <dbReference type="Proteomes" id="UP000176504"/>
    </source>
</evidence>
<evidence type="ECO:0000313" key="1">
    <source>
        <dbReference type="EMBL" id="OGC55225.1"/>
    </source>
</evidence>
<reference evidence="1 2" key="1">
    <citation type="journal article" date="2016" name="Nat. Commun.">
        <title>Thousands of microbial genomes shed light on interconnected biogeochemical processes in an aquifer system.</title>
        <authorList>
            <person name="Anantharaman K."/>
            <person name="Brown C.T."/>
            <person name="Hug L.A."/>
            <person name="Sharon I."/>
            <person name="Castelle C.J."/>
            <person name="Probst A.J."/>
            <person name="Thomas B.C."/>
            <person name="Singh A."/>
            <person name="Wilkins M.J."/>
            <person name="Karaoz U."/>
            <person name="Brodie E.L."/>
            <person name="Williams K.H."/>
            <person name="Hubbard S.S."/>
            <person name="Banfield J.F."/>
        </authorList>
    </citation>
    <scope>NUCLEOTIDE SEQUENCE [LARGE SCALE GENOMIC DNA]</scope>
</reference>
<proteinExistence type="predicted"/>
<name>A0A1F4VDH8_UNCKA</name>
<gene>
    <name evidence="1" type="ORF">A3A78_04595</name>
</gene>